<keyword evidence="1" id="KW-1133">Transmembrane helix</keyword>
<gene>
    <name evidence="2" type="ORF">Q3982_09030</name>
</gene>
<feature type="transmembrane region" description="Helical" evidence="1">
    <location>
        <begin position="31"/>
        <end position="50"/>
    </location>
</feature>
<organism evidence="2 3">
    <name type="scientific">Phoenicibacter congonensis</name>
    <dbReference type="NCBI Taxonomy" id="1944646"/>
    <lineage>
        <taxon>Bacteria</taxon>
        <taxon>Bacillati</taxon>
        <taxon>Actinomycetota</taxon>
        <taxon>Coriobacteriia</taxon>
        <taxon>Eggerthellales</taxon>
        <taxon>Eggerthellaceae</taxon>
        <taxon>Phoenicibacter</taxon>
    </lineage>
</organism>
<feature type="non-terminal residue" evidence="2">
    <location>
        <position position="1"/>
    </location>
</feature>
<dbReference type="Proteomes" id="UP001168575">
    <property type="component" value="Unassembled WGS sequence"/>
</dbReference>
<keyword evidence="3" id="KW-1185">Reference proteome</keyword>
<protein>
    <submittedName>
        <fullName evidence="2">Uncharacterized protein</fullName>
    </submittedName>
</protein>
<comment type="caution">
    <text evidence="2">The sequence shown here is derived from an EMBL/GenBank/DDBJ whole genome shotgun (WGS) entry which is preliminary data.</text>
</comment>
<name>A0AA43U6W3_9ACTN</name>
<feature type="transmembrane region" description="Helical" evidence="1">
    <location>
        <begin position="175"/>
        <end position="193"/>
    </location>
</feature>
<dbReference type="EMBL" id="JAUMVS010000315">
    <property type="protein sequence ID" value="MDO4842803.1"/>
    <property type="molecule type" value="Genomic_DNA"/>
</dbReference>
<reference evidence="2" key="1">
    <citation type="submission" date="2023-07" db="EMBL/GenBank/DDBJ databases">
        <title>Between Cages and Wild: Unraveling the Impact of Captivity on Animal Microbiomes and Antimicrobial Resistance.</title>
        <authorList>
            <person name="Schmartz G.P."/>
            <person name="Rehner J."/>
            <person name="Schuff M.J."/>
            <person name="Becker S.L."/>
            <person name="Kravczyk M."/>
            <person name="Gurevich A."/>
            <person name="Francke R."/>
            <person name="Mueller R."/>
            <person name="Keller V."/>
            <person name="Keller A."/>
        </authorList>
    </citation>
    <scope>NUCLEOTIDE SEQUENCE</scope>
    <source>
        <strain evidence="2">S12M_St_49</strain>
    </source>
</reference>
<feature type="transmembrane region" description="Helical" evidence="1">
    <location>
        <begin position="70"/>
        <end position="95"/>
    </location>
</feature>
<keyword evidence="1" id="KW-0472">Membrane</keyword>
<evidence type="ECO:0000313" key="2">
    <source>
        <dbReference type="EMBL" id="MDO4842803.1"/>
    </source>
</evidence>
<proteinExistence type="predicted"/>
<keyword evidence="1" id="KW-0812">Transmembrane</keyword>
<accession>A0AA43U6W3</accession>
<sequence>MLEKIAEELGVGINEIVYGDSSAERNKNHRIVLISVNGVIIAAAIVVLIIGANCAYSQLRNSNLWGFTDAYIYLIRPLMMFIIGICISIIIRQFGIVRPVTKITRNILMMITIVILLAVIITIFHGIVYLGNQVWADIQVVNAKFRGASFINGYYPISVLGTKIGMIIYHFVEQFWMLYLPIGVVSDLLLFNLKRANAKV</sequence>
<dbReference type="AlphaFoldDB" id="A0AA43U6W3"/>
<evidence type="ECO:0000313" key="3">
    <source>
        <dbReference type="Proteomes" id="UP001168575"/>
    </source>
</evidence>
<evidence type="ECO:0000256" key="1">
    <source>
        <dbReference type="SAM" id="Phobius"/>
    </source>
</evidence>
<feature type="transmembrane region" description="Helical" evidence="1">
    <location>
        <begin position="107"/>
        <end position="130"/>
    </location>
</feature>